<evidence type="ECO:0000256" key="4">
    <source>
        <dbReference type="ARBA" id="ARBA00022679"/>
    </source>
</evidence>
<keyword evidence="3" id="KW-0934">Plastid</keyword>
<dbReference type="SUPFAM" id="SSF64484">
    <property type="entry name" value="beta and beta-prime subunits of DNA dependent RNA-polymerase"/>
    <property type="match status" value="1"/>
</dbReference>
<evidence type="ECO:0000256" key="9">
    <source>
        <dbReference type="SAM" id="SignalP"/>
    </source>
</evidence>
<evidence type="ECO:0000259" key="10">
    <source>
        <dbReference type="Pfam" id="PF04998"/>
    </source>
</evidence>
<dbReference type="Pfam" id="PF04998">
    <property type="entry name" value="RNA_pol_Rpb1_5"/>
    <property type="match status" value="1"/>
</dbReference>
<dbReference type="GO" id="GO:0006351">
    <property type="term" value="P:DNA-templated transcription"/>
    <property type="evidence" value="ECO:0007669"/>
    <property type="project" value="InterPro"/>
</dbReference>
<comment type="caution">
    <text evidence="11">The sequence shown here is derived from an EMBL/GenBank/DDBJ whole genome shotgun (WGS) entry which is preliminary data.</text>
</comment>
<keyword evidence="2" id="KW-0240">DNA-directed RNA polymerase</keyword>
<keyword evidence="4" id="KW-0808">Transferase</keyword>
<evidence type="ECO:0000256" key="1">
    <source>
        <dbReference type="ARBA" id="ARBA00012418"/>
    </source>
</evidence>
<dbReference type="GO" id="GO:0003677">
    <property type="term" value="F:DNA binding"/>
    <property type="evidence" value="ECO:0007669"/>
    <property type="project" value="InterPro"/>
</dbReference>
<evidence type="ECO:0000256" key="3">
    <source>
        <dbReference type="ARBA" id="ARBA00022640"/>
    </source>
</evidence>
<evidence type="ECO:0000313" key="11">
    <source>
        <dbReference type="EMBL" id="KAD0319321.1"/>
    </source>
</evidence>
<accession>A0A5N6LC73</accession>
<dbReference type="EC" id="2.7.7.6" evidence="1"/>
<keyword evidence="6" id="KW-0862">Zinc</keyword>
<evidence type="ECO:0000256" key="6">
    <source>
        <dbReference type="ARBA" id="ARBA00022833"/>
    </source>
</evidence>
<organism evidence="11 12">
    <name type="scientific">Mikania micrantha</name>
    <name type="common">bitter vine</name>
    <dbReference type="NCBI Taxonomy" id="192012"/>
    <lineage>
        <taxon>Eukaryota</taxon>
        <taxon>Viridiplantae</taxon>
        <taxon>Streptophyta</taxon>
        <taxon>Embryophyta</taxon>
        <taxon>Tracheophyta</taxon>
        <taxon>Spermatophyta</taxon>
        <taxon>Magnoliopsida</taxon>
        <taxon>eudicotyledons</taxon>
        <taxon>Gunneridae</taxon>
        <taxon>Pentapetalae</taxon>
        <taxon>asterids</taxon>
        <taxon>campanulids</taxon>
        <taxon>Asterales</taxon>
        <taxon>Asteraceae</taxon>
        <taxon>Asteroideae</taxon>
        <taxon>Heliantheae alliance</taxon>
        <taxon>Eupatorieae</taxon>
        <taxon>Mikania</taxon>
    </lineage>
</organism>
<evidence type="ECO:0000256" key="8">
    <source>
        <dbReference type="SAM" id="MobiDB-lite"/>
    </source>
</evidence>
<keyword evidence="12" id="KW-1185">Reference proteome</keyword>
<dbReference type="PANTHER" id="PTHR34995">
    <property type="entry name" value="DNA-DIRECTED RNA POLYMERASE SUBUNIT BETA"/>
    <property type="match status" value="1"/>
</dbReference>
<dbReference type="AlphaFoldDB" id="A0A5N6LC73"/>
<feature type="region of interest" description="Disordered" evidence="8">
    <location>
        <begin position="288"/>
        <end position="313"/>
    </location>
</feature>
<evidence type="ECO:0000256" key="7">
    <source>
        <dbReference type="ARBA" id="ARBA00023163"/>
    </source>
</evidence>
<dbReference type="GO" id="GO:0003899">
    <property type="term" value="F:DNA-directed RNA polymerase activity"/>
    <property type="evidence" value="ECO:0007669"/>
    <property type="project" value="UniProtKB-EC"/>
</dbReference>
<keyword evidence="9" id="KW-0732">Signal</keyword>
<reference evidence="11 12" key="1">
    <citation type="submission" date="2019-05" db="EMBL/GenBank/DDBJ databases">
        <title>Mikania micrantha, genome provides insights into the molecular mechanism of rapid growth.</title>
        <authorList>
            <person name="Liu B."/>
        </authorList>
    </citation>
    <scope>NUCLEOTIDE SEQUENCE [LARGE SCALE GENOMIC DNA]</scope>
    <source>
        <strain evidence="11">NLD-2019</strain>
        <tissue evidence="11">Leaf</tissue>
    </source>
</reference>
<name>A0A5N6LC73_9ASTR</name>
<feature type="chain" id="PRO_5024443491" description="DNA-directed RNA polymerase" evidence="9">
    <location>
        <begin position="22"/>
        <end position="313"/>
    </location>
</feature>
<dbReference type="EMBL" id="SZYD01001780">
    <property type="protein sequence ID" value="KAD0319321.1"/>
    <property type="molecule type" value="Genomic_DNA"/>
</dbReference>
<dbReference type="Proteomes" id="UP000326396">
    <property type="component" value="Unassembled WGS sequence"/>
</dbReference>
<dbReference type="InterPro" id="IPR050254">
    <property type="entry name" value="RNA_pol_beta''_euk"/>
</dbReference>
<feature type="domain" description="RNA polymerase Rpb1" evidence="10">
    <location>
        <begin position="56"/>
        <end position="121"/>
    </location>
</feature>
<keyword evidence="5" id="KW-0548">Nucleotidyltransferase</keyword>
<dbReference type="GO" id="GO:0000428">
    <property type="term" value="C:DNA-directed RNA polymerase complex"/>
    <property type="evidence" value="ECO:0007669"/>
    <property type="project" value="UniProtKB-KW"/>
</dbReference>
<sequence>MGLGRKVFLPLSLARVVPVSGDCSTPRRREELKTMTWIDHDENGLLHNVIEESQSNLIEDIALERDDLVELGEAVGIIAGQSIGEPGTQLTLRTFHTGGVFTGGTAEHVRAPSNGKIKFNEDLVHPTPPYAKRLIQVPCCSPLLEAKDGVEPSLQDLIRMDSFRKKTGKRAFMTIKVDLSSERMLGDQERAANRGFLLTLERDARAPPVAGAEDERDLSAASHSSLFISKNSYSSSNSGRKRGELGLRESYIRSRLKAGVSFLTIQCKKKRTNDDALVGEIQRVASNAGQRSDLERNRMTLSTRAPPQDPRYL</sequence>
<evidence type="ECO:0000256" key="5">
    <source>
        <dbReference type="ARBA" id="ARBA00022695"/>
    </source>
</evidence>
<proteinExistence type="predicted"/>
<keyword evidence="7" id="KW-0804">Transcription</keyword>
<evidence type="ECO:0000313" key="12">
    <source>
        <dbReference type="Proteomes" id="UP000326396"/>
    </source>
</evidence>
<evidence type="ECO:0000256" key="2">
    <source>
        <dbReference type="ARBA" id="ARBA00022478"/>
    </source>
</evidence>
<protein>
    <recommendedName>
        <fullName evidence="1">DNA-directed RNA polymerase</fullName>
        <ecNumber evidence="1">2.7.7.6</ecNumber>
    </recommendedName>
</protein>
<dbReference type="OrthoDB" id="498011at2759"/>
<gene>
    <name evidence="11" type="ORF">E3N88_44456</name>
</gene>
<dbReference type="InterPro" id="IPR007081">
    <property type="entry name" value="RNA_pol_Rpb1_5"/>
</dbReference>
<dbReference type="PANTHER" id="PTHR34995:SF1">
    <property type="entry name" value="DNA-DIRECTED RNA POLYMERASE SUBUNIT BETA"/>
    <property type="match status" value="1"/>
</dbReference>
<feature type="signal peptide" evidence="9">
    <location>
        <begin position="1"/>
        <end position="21"/>
    </location>
</feature>